<keyword evidence="3" id="KW-1185">Reference proteome</keyword>
<evidence type="ECO:0000313" key="2">
    <source>
        <dbReference type="EMBL" id="GMT17992.1"/>
    </source>
</evidence>
<feature type="coiled-coil region" evidence="1">
    <location>
        <begin position="63"/>
        <end position="104"/>
    </location>
</feature>
<keyword evidence="1" id="KW-0175">Coiled coil</keyword>
<accession>A0AAV5VE58</accession>
<reference evidence="2" key="1">
    <citation type="submission" date="2023-10" db="EMBL/GenBank/DDBJ databases">
        <title>Genome assembly of Pristionchus species.</title>
        <authorList>
            <person name="Yoshida K."/>
            <person name="Sommer R.J."/>
        </authorList>
    </citation>
    <scope>NUCLEOTIDE SEQUENCE</scope>
    <source>
        <strain evidence="2">RS5133</strain>
    </source>
</reference>
<proteinExistence type="predicted"/>
<feature type="non-terminal residue" evidence="2">
    <location>
        <position position="1"/>
    </location>
</feature>
<organism evidence="2 3">
    <name type="scientific">Pristionchus fissidentatus</name>
    <dbReference type="NCBI Taxonomy" id="1538716"/>
    <lineage>
        <taxon>Eukaryota</taxon>
        <taxon>Metazoa</taxon>
        <taxon>Ecdysozoa</taxon>
        <taxon>Nematoda</taxon>
        <taxon>Chromadorea</taxon>
        <taxon>Rhabditida</taxon>
        <taxon>Rhabditina</taxon>
        <taxon>Diplogasteromorpha</taxon>
        <taxon>Diplogasteroidea</taxon>
        <taxon>Neodiplogasteridae</taxon>
        <taxon>Pristionchus</taxon>
    </lineage>
</organism>
<comment type="caution">
    <text evidence="2">The sequence shown here is derived from an EMBL/GenBank/DDBJ whole genome shotgun (WGS) entry which is preliminary data.</text>
</comment>
<evidence type="ECO:0000256" key="1">
    <source>
        <dbReference type="SAM" id="Coils"/>
    </source>
</evidence>
<dbReference type="Proteomes" id="UP001432322">
    <property type="component" value="Unassembled WGS sequence"/>
</dbReference>
<dbReference type="AlphaFoldDB" id="A0AAV5VE58"/>
<evidence type="ECO:0000313" key="3">
    <source>
        <dbReference type="Proteomes" id="UP001432322"/>
    </source>
</evidence>
<name>A0AAV5VE58_9BILA</name>
<protein>
    <submittedName>
        <fullName evidence="2">Uncharacterized protein</fullName>
    </submittedName>
</protein>
<dbReference type="EMBL" id="BTSY01000003">
    <property type="protein sequence ID" value="GMT17992.1"/>
    <property type="molecule type" value="Genomic_DNA"/>
</dbReference>
<feature type="non-terminal residue" evidence="2">
    <location>
        <position position="108"/>
    </location>
</feature>
<gene>
    <name evidence="2" type="ORF">PFISCL1PPCAC_9289</name>
</gene>
<sequence>CSQDMERGFTSPFVTTASEPACCPRLTKHVEFRDTVEAWKESIEKARTECSCPAASQMLSFDHFKLLRDADRLRAENERLRLKAEADRKRIEELEERSRLQQVQQLQP</sequence>